<feature type="transmembrane region" description="Helical" evidence="7">
    <location>
        <begin position="58"/>
        <end position="80"/>
    </location>
</feature>
<feature type="transmembrane region" description="Helical" evidence="7">
    <location>
        <begin position="134"/>
        <end position="154"/>
    </location>
</feature>
<evidence type="ECO:0000256" key="2">
    <source>
        <dbReference type="ARBA" id="ARBA00022448"/>
    </source>
</evidence>
<evidence type="ECO:0000256" key="7">
    <source>
        <dbReference type="SAM" id="Phobius"/>
    </source>
</evidence>
<keyword evidence="9" id="KW-1185">Reference proteome</keyword>
<dbReference type="GO" id="GO:0042910">
    <property type="term" value="F:xenobiotic transmembrane transporter activity"/>
    <property type="evidence" value="ECO:0007669"/>
    <property type="project" value="InterPro"/>
</dbReference>
<protein>
    <submittedName>
        <fullName evidence="8">Putative efflux protein, MATE family</fullName>
    </submittedName>
</protein>
<evidence type="ECO:0000256" key="5">
    <source>
        <dbReference type="ARBA" id="ARBA00022989"/>
    </source>
</evidence>
<dbReference type="GO" id="GO:0005886">
    <property type="term" value="C:plasma membrane"/>
    <property type="evidence" value="ECO:0007669"/>
    <property type="project" value="UniProtKB-SubCell"/>
</dbReference>
<accession>A0A1M5WHI9</accession>
<dbReference type="PIRSF" id="PIRSF006603">
    <property type="entry name" value="DinF"/>
    <property type="match status" value="1"/>
</dbReference>
<keyword evidence="2" id="KW-0813">Transport</keyword>
<feature type="transmembrane region" description="Helical" evidence="7">
    <location>
        <begin position="166"/>
        <end position="185"/>
    </location>
</feature>
<keyword evidence="4 7" id="KW-0812">Transmembrane</keyword>
<dbReference type="GO" id="GO:0015297">
    <property type="term" value="F:antiporter activity"/>
    <property type="evidence" value="ECO:0007669"/>
    <property type="project" value="InterPro"/>
</dbReference>
<feature type="transmembrane region" description="Helical" evidence="7">
    <location>
        <begin position="360"/>
        <end position="383"/>
    </location>
</feature>
<dbReference type="InterPro" id="IPR047135">
    <property type="entry name" value="YsiQ"/>
</dbReference>
<dbReference type="PANTHER" id="PTHR42925:SF2">
    <property type="entry name" value="NA+ DRIVEN MULTIDRUG EFFLUX PUMP"/>
    <property type="match status" value="1"/>
</dbReference>
<proteinExistence type="predicted"/>
<evidence type="ECO:0000313" key="8">
    <source>
        <dbReference type="EMBL" id="SHH86945.1"/>
    </source>
</evidence>
<evidence type="ECO:0000256" key="4">
    <source>
        <dbReference type="ARBA" id="ARBA00022692"/>
    </source>
</evidence>
<dbReference type="EMBL" id="FQXR01000005">
    <property type="protein sequence ID" value="SHH86945.1"/>
    <property type="molecule type" value="Genomic_DNA"/>
</dbReference>
<feature type="transmembrane region" description="Helical" evidence="7">
    <location>
        <begin position="12"/>
        <end position="35"/>
    </location>
</feature>
<keyword evidence="5 7" id="KW-1133">Transmembrane helix</keyword>
<dbReference type="RefSeq" id="WP_072743927.1">
    <property type="nucleotide sequence ID" value="NZ_FQXR01000005.1"/>
</dbReference>
<dbReference type="InterPro" id="IPR002528">
    <property type="entry name" value="MATE_fam"/>
</dbReference>
<gene>
    <name evidence="8" type="ORF">SAMN02745180_01241</name>
</gene>
<dbReference type="STRING" id="1123281.SAMN02745180_01241"/>
<evidence type="ECO:0000256" key="1">
    <source>
        <dbReference type="ARBA" id="ARBA00004651"/>
    </source>
</evidence>
<sequence>MSFNKTKDKDFYKAMFAIAFPITLQNLIASSVNMIDTLMITSLGKESLAAVGLANQVFFFYSVIVFGVATGSAIFIAQFWGKKDVLNIRRILGLSLLISCIIGIIFTVSAFFVPTNIMKIFTKELEVVNLGKDYLKIVSLSYIITSISFSFGVASRSIGDAKMPMVASIISFLTNTVFNYLLIFGKFGFPELGVKGAAYGTLIARIVEVALILYAVYSSDGPLAGNFSELFSWDKNYVKKYFKTAYPVILNETFWSLGNVMYSIAYAKIGTGATAAVQITSTVQNIFLVFSRGLANSCTVMVGNKIGEGKEEEAVDYANKFLKISGILGVFLGIILFFTTDFVLMLFRNLPEDLYEISKSMIIVLAIFLPIKMFNGNLIVGVFRGGGDTKFSMMVEMGAVWAVGVPLAFLGATVFKLPVYLVSVLVNMEEVVKAIIGIPRVVSNKWVQNVVENM</sequence>
<dbReference type="AlphaFoldDB" id="A0A1M5WHI9"/>
<evidence type="ECO:0000313" key="9">
    <source>
        <dbReference type="Proteomes" id="UP000184389"/>
    </source>
</evidence>
<comment type="subcellular location">
    <subcellularLocation>
        <location evidence="1">Cell membrane</location>
        <topology evidence="1">Multi-pass membrane protein</topology>
    </subcellularLocation>
</comment>
<name>A0A1M5WHI9_9FIRM</name>
<organism evidence="8 9">
    <name type="scientific">Sporanaerobacter acetigenes DSM 13106</name>
    <dbReference type="NCBI Taxonomy" id="1123281"/>
    <lineage>
        <taxon>Bacteria</taxon>
        <taxon>Bacillati</taxon>
        <taxon>Bacillota</taxon>
        <taxon>Tissierellia</taxon>
        <taxon>Tissierellales</taxon>
        <taxon>Sporanaerobacteraceae</taxon>
        <taxon>Sporanaerobacter</taxon>
    </lineage>
</organism>
<feature type="transmembrane region" description="Helical" evidence="7">
    <location>
        <begin position="197"/>
        <end position="217"/>
    </location>
</feature>
<keyword evidence="3" id="KW-1003">Cell membrane</keyword>
<feature type="transmembrane region" description="Helical" evidence="7">
    <location>
        <begin position="327"/>
        <end position="348"/>
    </location>
</feature>
<evidence type="ECO:0000256" key="3">
    <source>
        <dbReference type="ARBA" id="ARBA00022475"/>
    </source>
</evidence>
<feature type="transmembrane region" description="Helical" evidence="7">
    <location>
        <begin position="92"/>
        <end position="114"/>
    </location>
</feature>
<dbReference type="Pfam" id="PF01554">
    <property type="entry name" value="MatE"/>
    <property type="match status" value="2"/>
</dbReference>
<dbReference type="NCBIfam" id="TIGR00797">
    <property type="entry name" value="matE"/>
    <property type="match status" value="1"/>
</dbReference>
<evidence type="ECO:0000256" key="6">
    <source>
        <dbReference type="ARBA" id="ARBA00023136"/>
    </source>
</evidence>
<dbReference type="InterPro" id="IPR048279">
    <property type="entry name" value="MdtK-like"/>
</dbReference>
<dbReference type="Proteomes" id="UP000184389">
    <property type="component" value="Unassembled WGS sequence"/>
</dbReference>
<keyword evidence="6 7" id="KW-0472">Membrane</keyword>
<dbReference type="OrthoDB" id="9780160at2"/>
<dbReference type="CDD" id="cd13134">
    <property type="entry name" value="MATE_like_8"/>
    <property type="match status" value="1"/>
</dbReference>
<reference evidence="8 9" key="1">
    <citation type="submission" date="2016-11" db="EMBL/GenBank/DDBJ databases">
        <authorList>
            <person name="Jaros S."/>
            <person name="Januszkiewicz K."/>
            <person name="Wedrychowicz H."/>
        </authorList>
    </citation>
    <scope>NUCLEOTIDE SEQUENCE [LARGE SCALE GENOMIC DNA]</scope>
    <source>
        <strain evidence="8 9">DSM 13106</strain>
    </source>
</reference>
<dbReference type="PANTHER" id="PTHR42925">
    <property type="entry name" value="MULTIDRUG AND TOXIN EFFLUX PROTEIN MATE FAMILY"/>
    <property type="match status" value="1"/>
</dbReference>
<feature type="transmembrane region" description="Helical" evidence="7">
    <location>
        <begin position="395"/>
        <end position="415"/>
    </location>
</feature>